<dbReference type="InterPro" id="IPR000569">
    <property type="entry name" value="HECT_dom"/>
</dbReference>
<dbReference type="Pfam" id="PF00632">
    <property type="entry name" value="HECT"/>
    <property type="match status" value="1"/>
</dbReference>
<keyword evidence="6" id="KW-1185">Reference proteome</keyword>
<feature type="active site" description="Glycyl thioester intermediate" evidence="3">
    <location>
        <position position="26"/>
    </location>
</feature>
<evidence type="ECO:0000256" key="2">
    <source>
        <dbReference type="ARBA" id="ARBA00022786"/>
    </source>
</evidence>
<reference evidence="6" key="3">
    <citation type="journal article" date="2014" name="Nature">
        <title>Elephant shark genome provides unique insights into gnathostome evolution.</title>
        <authorList>
            <consortium name="International Elephant Shark Genome Sequencing Consortium"/>
            <person name="Venkatesh B."/>
            <person name="Lee A.P."/>
            <person name="Ravi V."/>
            <person name="Maurya A.K."/>
            <person name="Lian M.M."/>
            <person name="Swann J.B."/>
            <person name="Ohta Y."/>
            <person name="Flajnik M.F."/>
            <person name="Sutoh Y."/>
            <person name="Kasahara M."/>
            <person name="Hoon S."/>
            <person name="Gangu V."/>
            <person name="Roy S.W."/>
            <person name="Irimia M."/>
            <person name="Korzh V."/>
            <person name="Kondrychyn I."/>
            <person name="Lim Z.W."/>
            <person name="Tay B.H."/>
            <person name="Tohari S."/>
            <person name="Kong K.W."/>
            <person name="Ho S."/>
            <person name="Lorente-Galdos B."/>
            <person name="Quilez J."/>
            <person name="Marques-Bonet T."/>
            <person name="Raney B.J."/>
            <person name="Ingham P.W."/>
            <person name="Tay A."/>
            <person name="Hillier L.W."/>
            <person name="Minx P."/>
            <person name="Boehm T."/>
            <person name="Wilson R.K."/>
            <person name="Brenner S."/>
            <person name="Warren W.C."/>
        </authorList>
    </citation>
    <scope>NUCLEOTIDE SEQUENCE [LARGE SCALE GENOMIC DNA]</scope>
</reference>
<sequence>KIIFKKRILRATCNEPDLHYPRAYTCTNTLDLPNYSSLSILKQKVLHAIKFGKEFNAIPP</sequence>
<reference evidence="6" key="1">
    <citation type="journal article" date="2006" name="Science">
        <title>Ancient noncoding elements conserved in the human genome.</title>
        <authorList>
            <person name="Venkatesh B."/>
            <person name="Kirkness E.F."/>
            <person name="Loh Y.H."/>
            <person name="Halpern A.L."/>
            <person name="Lee A.P."/>
            <person name="Johnson J."/>
            <person name="Dandona N."/>
            <person name="Viswanathan L.D."/>
            <person name="Tay A."/>
            <person name="Venter J.C."/>
            <person name="Strausberg R.L."/>
            <person name="Brenner S."/>
        </authorList>
    </citation>
    <scope>NUCLEOTIDE SEQUENCE [LARGE SCALE GENOMIC DNA]</scope>
</reference>
<dbReference type="SUPFAM" id="SSF56204">
    <property type="entry name" value="Hect, E3 ligase catalytic domain"/>
    <property type="match status" value="1"/>
</dbReference>
<dbReference type="Gene3D" id="3.30.2410.10">
    <property type="entry name" value="Hect, E3 ligase catalytic domain"/>
    <property type="match status" value="1"/>
</dbReference>
<reference evidence="5" key="5">
    <citation type="submission" date="2025-09" db="UniProtKB">
        <authorList>
            <consortium name="Ensembl"/>
        </authorList>
    </citation>
    <scope>IDENTIFICATION</scope>
</reference>
<keyword evidence="2 3" id="KW-0833">Ubl conjugation pathway</keyword>
<dbReference type="PROSITE" id="PS50237">
    <property type="entry name" value="HECT"/>
    <property type="match status" value="1"/>
</dbReference>
<dbReference type="InterPro" id="IPR035983">
    <property type="entry name" value="Hect_E3_ubiquitin_ligase"/>
</dbReference>
<accession>A0A4W3I6D9</accession>
<evidence type="ECO:0000313" key="6">
    <source>
        <dbReference type="Proteomes" id="UP000314986"/>
    </source>
</evidence>
<dbReference type="GO" id="GO:0004842">
    <property type="term" value="F:ubiquitin-protein transferase activity"/>
    <property type="evidence" value="ECO:0007669"/>
    <property type="project" value="InterPro"/>
</dbReference>
<keyword evidence="1" id="KW-0808">Transferase</keyword>
<protein>
    <recommendedName>
        <fullName evidence="4">HECT domain-containing protein</fullName>
    </recommendedName>
</protein>
<evidence type="ECO:0000313" key="5">
    <source>
        <dbReference type="Ensembl" id="ENSCMIP00000025569.1"/>
    </source>
</evidence>
<reference evidence="6" key="2">
    <citation type="journal article" date="2007" name="PLoS Biol.">
        <title>Survey sequencing and comparative analysis of the elephant shark (Callorhinchus milii) genome.</title>
        <authorList>
            <person name="Venkatesh B."/>
            <person name="Kirkness E.F."/>
            <person name="Loh Y.H."/>
            <person name="Halpern A.L."/>
            <person name="Lee A.P."/>
            <person name="Johnson J."/>
            <person name="Dandona N."/>
            <person name="Viswanathan L.D."/>
            <person name="Tay A."/>
            <person name="Venter J.C."/>
            <person name="Strausberg R.L."/>
            <person name="Brenner S."/>
        </authorList>
    </citation>
    <scope>NUCLEOTIDE SEQUENCE [LARGE SCALE GENOMIC DNA]</scope>
</reference>
<proteinExistence type="predicted"/>
<evidence type="ECO:0000259" key="4">
    <source>
        <dbReference type="PROSITE" id="PS50237"/>
    </source>
</evidence>
<evidence type="ECO:0000256" key="1">
    <source>
        <dbReference type="ARBA" id="ARBA00022679"/>
    </source>
</evidence>
<name>A0A4W3I6D9_CALMI</name>
<evidence type="ECO:0000256" key="3">
    <source>
        <dbReference type="PROSITE-ProRule" id="PRU00104"/>
    </source>
</evidence>
<feature type="domain" description="HECT" evidence="4">
    <location>
        <begin position="19"/>
        <end position="58"/>
    </location>
</feature>
<dbReference type="AlphaFoldDB" id="A0A4W3I6D9"/>
<dbReference type="Ensembl" id="ENSCMIT00000025992.1">
    <property type="protein sequence ID" value="ENSCMIP00000025569.1"/>
    <property type="gene ID" value="ENSCMIG00000011234.1"/>
</dbReference>
<dbReference type="InParanoid" id="A0A4W3I6D9"/>
<reference evidence="5" key="4">
    <citation type="submission" date="2025-08" db="UniProtKB">
        <authorList>
            <consortium name="Ensembl"/>
        </authorList>
    </citation>
    <scope>IDENTIFICATION</scope>
</reference>
<organism evidence="5 6">
    <name type="scientific">Callorhinchus milii</name>
    <name type="common">Ghost shark</name>
    <dbReference type="NCBI Taxonomy" id="7868"/>
    <lineage>
        <taxon>Eukaryota</taxon>
        <taxon>Metazoa</taxon>
        <taxon>Chordata</taxon>
        <taxon>Craniata</taxon>
        <taxon>Vertebrata</taxon>
        <taxon>Chondrichthyes</taxon>
        <taxon>Holocephali</taxon>
        <taxon>Chimaeriformes</taxon>
        <taxon>Callorhinchidae</taxon>
        <taxon>Callorhinchus</taxon>
    </lineage>
</organism>
<dbReference type="Proteomes" id="UP000314986">
    <property type="component" value="Unassembled WGS sequence"/>
</dbReference>
<dbReference type="STRING" id="7868.ENSCMIP00000025569"/>